<evidence type="ECO:0000313" key="3">
    <source>
        <dbReference type="EMBL" id="SES73266.1"/>
    </source>
</evidence>
<evidence type="ECO:0000256" key="2">
    <source>
        <dbReference type="PIRSR" id="PIRSR605754-1"/>
    </source>
</evidence>
<dbReference type="NCBIfam" id="TIGR01076">
    <property type="entry name" value="sortase_fam"/>
    <property type="match status" value="1"/>
</dbReference>
<dbReference type="Pfam" id="PF04203">
    <property type="entry name" value="Sortase"/>
    <property type="match status" value="1"/>
</dbReference>
<dbReference type="Proteomes" id="UP000199095">
    <property type="component" value="Unassembled WGS sequence"/>
</dbReference>
<dbReference type="OrthoDB" id="1648028at2"/>
<dbReference type="EMBL" id="FOHJ01000001">
    <property type="protein sequence ID" value="SES73266.1"/>
    <property type="molecule type" value="Genomic_DNA"/>
</dbReference>
<sequence length="195" mass="21964">MKRIKLTIGILFILIGLSFIGYPLYYQWSQSQEIDELTSAIHAISTGEEFDNATVAPELKEEIEKGVLHLKIPTIDLHQPILSKTNKNTLNVALTQIKPNQTPGKGNFTIAGHRSLKDGRHFNRLPNVQKGETVILVDDNTKYHYKITKIFEVEPEETDVLTDVKEKQLITLVTCTATGRDRIIVQGELVETKEG</sequence>
<feature type="active site" description="Proton donor/acceptor" evidence="2">
    <location>
        <position position="113"/>
    </location>
</feature>
<dbReference type="RefSeq" id="WP_093131272.1">
    <property type="nucleotide sequence ID" value="NZ_FOHJ01000001.1"/>
</dbReference>
<accession>A0A1H9YVN3</accession>
<dbReference type="AlphaFoldDB" id="A0A1H9YVN3"/>
<dbReference type="SUPFAM" id="SSF63817">
    <property type="entry name" value="Sortase"/>
    <property type="match status" value="1"/>
</dbReference>
<reference evidence="4" key="1">
    <citation type="submission" date="2016-10" db="EMBL/GenBank/DDBJ databases">
        <authorList>
            <person name="Varghese N."/>
            <person name="Submissions S."/>
        </authorList>
    </citation>
    <scope>NUCLEOTIDE SEQUENCE [LARGE SCALE GENOMIC DNA]</scope>
    <source>
        <strain evidence="4">CGMCC 1.3566</strain>
    </source>
</reference>
<evidence type="ECO:0000313" key="4">
    <source>
        <dbReference type="Proteomes" id="UP000199095"/>
    </source>
</evidence>
<feature type="active site" description="Acyl-thioester intermediate" evidence="2">
    <location>
        <position position="175"/>
    </location>
</feature>
<dbReference type="InterPro" id="IPR042000">
    <property type="entry name" value="Sortase_D_2"/>
</dbReference>
<dbReference type="STRING" id="237682.SAMN05421676_101313"/>
<keyword evidence="4" id="KW-1185">Reference proteome</keyword>
<organism evidence="3 4">
    <name type="scientific">Salinibacillus kushneri</name>
    <dbReference type="NCBI Taxonomy" id="237682"/>
    <lineage>
        <taxon>Bacteria</taxon>
        <taxon>Bacillati</taxon>
        <taxon>Bacillota</taxon>
        <taxon>Bacilli</taxon>
        <taxon>Bacillales</taxon>
        <taxon>Bacillaceae</taxon>
        <taxon>Salinibacillus</taxon>
    </lineage>
</organism>
<evidence type="ECO:0000256" key="1">
    <source>
        <dbReference type="ARBA" id="ARBA00022801"/>
    </source>
</evidence>
<protein>
    <submittedName>
        <fullName evidence="3">Sortase A</fullName>
    </submittedName>
</protein>
<dbReference type="Gene3D" id="2.40.260.10">
    <property type="entry name" value="Sortase"/>
    <property type="match status" value="1"/>
</dbReference>
<keyword evidence="1" id="KW-0378">Hydrolase</keyword>
<dbReference type="InterPro" id="IPR005754">
    <property type="entry name" value="Sortase"/>
</dbReference>
<dbReference type="InterPro" id="IPR023365">
    <property type="entry name" value="Sortase_dom-sf"/>
</dbReference>
<dbReference type="GO" id="GO:0016787">
    <property type="term" value="F:hydrolase activity"/>
    <property type="evidence" value="ECO:0007669"/>
    <property type="project" value="UniProtKB-KW"/>
</dbReference>
<dbReference type="CDD" id="cd06166">
    <property type="entry name" value="Sortase_D_2"/>
    <property type="match status" value="1"/>
</dbReference>
<gene>
    <name evidence="3" type="ORF">SAMN05421676_101313</name>
</gene>
<name>A0A1H9YVN3_9BACI</name>
<proteinExistence type="predicted"/>